<evidence type="ECO:0000259" key="9">
    <source>
        <dbReference type="Pfam" id="PF21082"/>
    </source>
</evidence>
<evidence type="ECO:0000256" key="3">
    <source>
        <dbReference type="ARBA" id="ARBA00022475"/>
    </source>
</evidence>
<dbReference type="InterPro" id="IPR023408">
    <property type="entry name" value="MscS_beta-dom_sf"/>
</dbReference>
<dbReference type="Pfam" id="PF21088">
    <property type="entry name" value="MS_channel_1st"/>
    <property type="match status" value="1"/>
</dbReference>
<evidence type="ECO:0000256" key="1">
    <source>
        <dbReference type="ARBA" id="ARBA00004651"/>
    </source>
</evidence>
<evidence type="ECO:0000313" key="11">
    <source>
        <dbReference type="EMBL" id="MBB6633007.1"/>
    </source>
</evidence>
<keyword evidence="12" id="KW-1185">Reference proteome</keyword>
<evidence type="ECO:0000259" key="10">
    <source>
        <dbReference type="Pfam" id="PF21088"/>
    </source>
</evidence>
<dbReference type="InterPro" id="IPR006685">
    <property type="entry name" value="MscS_channel_2nd"/>
</dbReference>
<dbReference type="Pfam" id="PF00924">
    <property type="entry name" value="MS_channel_2nd"/>
    <property type="match status" value="1"/>
</dbReference>
<dbReference type="InterPro" id="IPR011066">
    <property type="entry name" value="MscS_channel_C_sf"/>
</dbReference>
<comment type="subcellular location">
    <subcellularLocation>
        <location evidence="1">Cell membrane</location>
        <topology evidence="1">Multi-pass membrane protein</topology>
    </subcellularLocation>
</comment>
<dbReference type="PANTHER" id="PTHR43634">
    <property type="entry name" value="OW CONDUCTANCE MECHANOSENSITIVE CHANNEL"/>
    <property type="match status" value="1"/>
</dbReference>
<feature type="domain" description="Mechanosensitive ion channel transmembrane helices 2/3" evidence="10">
    <location>
        <begin position="137"/>
        <end position="178"/>
    </location>
</feature>
<evidence type="ECO:0000256" key="5">
    <source>
        <dbReference type="ARBA" id="ARBA00022989"/>
    </source>
</evidence>
<dbReference type="SUPFAM" id="SSF82861">
    <property type="entry name" value="Mechanosensitive channel protein MscS (YggB), transmembrane region"/>
    <property type="match status" value="1"/>
</dbReference>
<dbReference type="InterPro" id="IPR045042">
    <property type="entry name" value="YnaI-like"/>
</dbReference>
<evidence type="ECO:0000256" key="7">
    <source>
        <dbReference type="SAM" id="Phobius"/>
    </source>
</evidence>
<dbReference type="RefSeq" id="WP_185118248.1">
    <property type="nucleotide sequence ID" value="NZ_JACJVQ010000003.1"/>
</dbReference>
<dbReference type="GO" id="GO:0055085">
    <property type="term" value="P:transmembrane transport"/>
    <property type="evidence" value="ECO:0007669"/>
    <property type="project" value="InterPro"/>
</dbReference>
<keyword evidence="6 7" id="KW-0472">Membrane</keyword>
<dbReference type="PANTHER" id="PTHR43634:SF2">
    <property type="entry name" value="LOW CONDUCTANCE MECHANOSENSITIVE CHANNEL YNAI"/>
    <property type="match status" value="1"/>
</dbReference>
<feature type="domain" description="Mechanosensitive ion channel MscS" evidence="8">
    <location>
        <begin position="179"/>
        <end position="246"/>
    </location>
</feature>
<dbReference type="Gene3D" id="3.30.70.100">
    <property type="match status" value="1"/>
</dbReference>
<dbReference type="Proteomes" id="UP000535838">
    <property type="component" value="Unassembled WGS sequence"/>
</dbReference>
<dbReference type="InterPro" id="IPR011014">
    <property type="entry name" value="MscS_channel_TM-2"/>
</dbReference>
<sequence length="363" mass="40789">MDWLETFIDRIRGKELLIALGIVFLFYLISLFFTRLLLPRLLRRWAHGEDSASWMNSVRKPSHALFLLIGIYAALEFYVPSGWAHEPLLQKIVRSLAVFFASWALYNIAAVSSAVFQSIYRRLGKDESSMLIPFLSKVIRFLIGALALAAIATDWGFNVNGVVAGMGLGSLAVALAAKDTLSNVIGGIVIITEKPFSKGDWILTPSVEGFVEDITFRSSKIRTFADSVVTVPNATLASQPITNWSRMGKRRVTYTFGVALDTDPVALERAVSRIEMELRLNDEIHPDLVMVRFNEFMQGSLGIFIYFFTNTTVWVEHTRIRQDINFMILEVLASEGIKLAYPIQRVLLESEASERRFPVEAGL</sequence>
<dbReference type="SUPFAM" id="SSF82689">
    <property type="entry name" value="Mechanosensitive channel protein MscS (YggB), C-terminal domain"/>
    <property type="match status" value="1"/>
</dbReference>
<organism evidence="11 12">
    <name type="scientific">Cohnella thailandensis</name>
    <dbReference type="NCBI Taxonomy" id="557557"/>
    <lineage>
        <taxon>Bacteria</taxon>
        <taxon>Bacillati</taxon>
        <taxon>Bacillota</taxon>
        <taxon>Bacilli</taxon>
        <taxon>Bacillales</taxon>
        <taxon>Paenibacillaceae</taxon>
        <taxon>Cohnella</taxon>
    </lineage>
</organism>
<evidence type="ECO:0000313" key="12">
    <source>
        <dbReference type="Proteomes" id="UP000535838"/>
    </source>
</evidence>
<evidence type="ECO:0000256" key="6">
    <source>
        <dbReference type="ARBA" id="ARBA00023136"/>
    </source>
</evidence>
<comment type="caution">
    <text evidence="11">The sequence shown here is derived from an EMBL/GenBank/DDBJ whole genome shotgun (WGS) entry which is preliminary data.</text>
</comment>
<dbReference type="EMBL" id="JACJVQ010000003">
    <property type="protein sequence ID" value="MBB6633007.1"/>
    <property type="molecule type" value="Genomic_DNA"/>
</dbReference>
<comment type="similarity">
    <text evidence="2">Belongs to the MscS (TC 1.A.23) family.</text>
</comment>
<dbReference type="Gene3D" id="1.10.287.1260">
    <property type="match status" value="1"/>
</dbReference>
<feature type="transmembrane region" description="Helical" evidence="7">
    <location>
        <begin position="64"/>
        <end position="84"/>
    </location>
</feature>
<evidence type="ECO:0000256" key="4">
    <source>
        <dbReference type="ARBA" id="ARBA00022692"/>
    </source>
</evidence>
<feature type="transmembrane region" description="Helical" evidence="7">
    <location>
        <begin position="96"/>
        <end position="119"/>
    </location>
</feature>
<reference evidence="11 12" key="1">
    <citation type="submission" date="2020-08" db="EMBL/GenBank/DDBJ databases">
        <title>Cohnella phylogeny.</title>
        <authorList>
            <person name="Dunlap C."/>
        </authorList>
    </citation>
    <scope>NUCLEOTIDE SEQUENCE [LARGE SCALE GENOMIC DNA]</scope>
    <source>
        <strain evidence="11 12">DSM 25241</strain>
    </source>
</reference>
<dbReference type="InterPro" id="IPR010920">
    <property type="entry name" value="LSM_dom_sf"/>
</dbReference>
<evidence type="ECO:0000259" key="8">
    <source>
        <dbReference type="Pfam" id="PF00924"/>
    </source>
</evidence>
<accession>A0A841STQ0</accession>
<keyword evidence="3" id="KW-1003">Cell membrane</keyword>
<keyword evidence="5 7" id="KW-1133">Transmembrane helix</keyword>
<feature type="transmembrane region" description="Helical" evidence="7">
    <location>
        <begin position="131"/>
        <end position="151"/>
    </location>
</feature>
<keyword evidence="4 7" id="KW-0812">Transmembrane</keyword>
<dbReference type="AlphaFoldDB" id="A0A841STQ0"/>
<feature type="transmembrane region" description="Helical" evidence="7">
    <location>
        <begin position="157"/>
        <end position="177"/>
    </location>
</feature>
<gene>
    <name evidence="11" type="ORF">H7B67_02635</name>
</gene>
<name>A0A841STQ0_9BACL</name>
<dbReference type="Pfam" id="PF21082">
    <property type="entry name" value="MS_channel_3rd"/>
    <property type="match status" value="1"/>
</dbReference>
<dbReference type="SUPFAM" id="SSF50182">
    <property type="entry name" value="Sm-like ribonucleoproteins"/>
    <property type="match status" value="1"/>
</dbReference>
<dbReference type="InterPro" id="IPR049278">
    <property type="entry name" value="MS_channel_C"/>
</dbReference>
<dbReference type="GO" id="GO:0005886">
    <property type="term" value="C:plasma membrane"/>
    <property type="evidence" value="ECO:0007669"/>
    <property type="project" value="UniProtKB-SubCell"/>
</dbReference>
<feature type="domain" description="Mechanosensitive ion channel MscS C-terminal" evidence="9">
    <location>
        <begin position="252"/>
        <end position="338"/>
    </location>
</feature>
<protein>
    <submittedName>
        <fullName evidence="11">Mechanosensitive ion channel family protein</fullName>
    </submittedName>
</protein>
<feature type="transmembrane region" description="Helical" evidence="7">
    <location>
        <begin position="16"/>
        <end position="38"/>
    </location>
</feature>
<dbReference type="InterPro" id="IPR049142">
    <property type="entry name" value="MS_channel_1st"/>
</dbReference>
<evidence type="ECO:0000256" key="2">
    <source>
        <dbReference type="ARBA" id="ARBA00008017"/>
    </source>
</evidence>
<proteinExistence type="inferred from homology"/>
<dbReference type="Gene3D" id="2.30.30.60">
    <property type="match status" value="1"/>
</dbReference>